<protein>
    <recommendedName>
        <fullName evidence="4">Neurotransmitter-gated ion-channel ligand-binding domain-containing protein</fullName>
    </recommendedName>
</protein>
<evidence type="ECO:0008006" key="4">
    <source>
        <dbReference type="Google" id="ProtNLM"/>
    </source>
</evidence>
<evidence type="ECO:0000313" key="2">
    <source>
        <dbReference type="EMBL" id="CAJ0595200.1"/>
    </source>
</evidence>
<organism evidence="2 3">
    <name type="scientific">Cylicocyclus nassatus</name>
    <name type="common">Nematode worm</name>
    <dbReference type="NCBI Taxonomy" id="53992"/>
    <lineage>
        <taxon>Eukaryota</taxon>
        <taxon>Metazoa</taxon>
        <taxon>Ecdysozoa</taxon>
        <taxon>Nematoda</taxon>
        <taxon>Chromadorea</taxon>
        <taxon>Rhabditida</taxon>
        <taxon>Rhabditina</taxon>
        <taxon>Rhabditomorpha</taxon>
        <taxon>Strongyloidea</taxon>
        <taxon>Strongylidae</taxon>
        <taxon>Cylicocyclus</taxon>
    </lineage>
</organism>
<dbReference type="AlphaFoldDB" id="A0AA36GNC1"/>
<dbReference type="Proteomes" id="UP001176961">
    <property type="component" value="Unassembled WGS sequence"/>
</dbReference>
<dbReference type="SUPFAM" id="SSF90112">
    <property type="entry name" value="Neurotransmitter-gated ion-channel transmembrane pore"/>
    <property type="match status" value="1"/>
</dbReference>
<accession>A0AA36GNC1</accession>
<comment type="caution">
    <text evidence="2">The sequence shown here is derived from an EMBL/GenBank/DDBJ whole genome shotgun (WGS) entry which is preliminary data.</text>
</comment>
<dbReference type="EMBL" id="CATQJL010000112">
    <property type="protein sequence ID" value="CAJ0595200.1"/>
    <property type="molecule type" value="Genomic_DNA"/>
</dbReference>
<dbReference type="InterPro" id="IPR036719">
    <property type="entry name" value="Neuro-gated_channel_TM_sf"/>
</dbReference>
<evidence type="ECO:0000313" key="3">
    <source>
        <dbReference type="Proteomes" id="UP001176961"/>
    </source>
</evidence>
<reference evidence="2" key="1">
    <citation type="submission" date="2023-07" db="EMBL/GenBank/DDBJ databases">
        <authorList>
            <consortium name="CYATHOMIX"/>
        </authorList>
    </citation>
    <scope>NUCLEOTIDE SEQUENCE</scope>
    <source>
        <strain evidence="2">N/A</strain>
    </source>
</reference>
<keyword evidence="3" id="KW-1185">Reference proteome</keyword>
<proteinExistence type="predicted"/>
<keyword evidence="1" id="KW-0812">Transmembrane</keyword>
<dbReference type="GO" id="GO:0016020">
    <property type="term" value="C:membrane"/>
    <property type="evidence" value="ECO:0007669"/>
    <property type="project" value="InterPro"/>
</dbReference>
<feature type="transmembrane region" description="Helical" evidence="1">
    <location>
        <begin position="85"/>
        <end position="109"/>
    </location>
</feature>
<feature type="transmembrane region" description="Helical" evidence="1">
    <location>
        <begin position="135"/>
        <end position="157"/>
    </location>
</feature>
<keyword evidence="1" id="KW-0472">Membrane</keyword>
<gene>
    <name evidence="2" type="ORF">CYNAS_LOCUS7183</name>
</gene>
<dbReference type="GO" id="GO:0006811">
    <property type="term" value="P:monoatomic ion transport"/>
    <property type="evidence" value="ECO:0007669"/>
    <property type="project" value="InterPro"/>
</dbReference>
<sequence>MMNDTWIPSEFGEIEGFYINQKLIWIPGINVMNSGGANEEITSMLYSNNEWIVDGVASESLIYPGSTRDFDHDVVTFTLRIRRYFLSYVITIIVPSFALTNLCVLGMFWSKFDQADYLAKIAGQDIPKTNELPSLSVYIMVNLLLLTIAISMVIILSKACHSPKFKMCRSYKRLVRL</sequence>
<name>A0AA36GNC1_CYLNA</name>
<evidence type="ECO:0000256" key="1">
    <source>
        <dbReference type="SAM" id="Phobius"/>
    </source>
</evidence>
<keyword evidence="1" id="KW-1133">Transmembrane helix</keyword>